<dbReference type="PROSITE" id="PS50888">
    <property type="entry name" value="BHLH"/>
    <property type="match status" value="1"/>
</dbReference>
<dbReference type="GO" id="GO:0009960">
    <property type="term" value="P:endosperm development"/>
    <property type="evidence" value="ECO:0007669"/>
    <property type="project" value="InterPro"/>
</dbReference>
<dbReference type="InterPro" id="IPR011598">
    <property type="entry name" value="bHLH_dom"/>
</dbReference>
<evidence type="ECO:0000313" key="8">
    <source>
        <dbReference type="EMBL" id="CAH9100365.1"/>
    </source>
</evidence>
<keyword evidence="3" id="KW-0804">Transcription</keyword>
<dbReference type="PANTHER" id="PTHR46772">
    <property type="entry name" value="BHLH DOMAIN-CONTAINING PROTEIN"/>
    <property type="match status" value="1"/>
</dbReference>
<dbReference type="GO" id="GO:0005634">
    <property type="term" value="C:nucleus"/>
    <property type="evidence" value="ECO:0007669"/>
    <property type="project" value="UniProtKB-SubCell"/>
</dbReference>
<dbReference type="GO" id="GO:0046983">
    <property type="term" value="F:protein dimerization activity"/>
    <property type="evidence" value="ECO:0007669"/>
    <property type="project" value="InterPro"/>
</dbReference>
<name>A0A9P1EEW4_CUSEU</name>
<feature type="coiled-coil region" evidence="5">
    <location>
        <begin position="118"/>
        <end position="148"/>
    </location>
</feature>
<dbReference type="SMART" id="SM00353">
    <property type="entry name" value="HLH"/>
    <property type="match status" value="1"/>
</dbReference>
<evidence type="ECO:0000313" key="9">
    <source>
        <dbReference type="Proteomes" id="UP001152484"/>
    </source>
</evidence>
<dbReference type="AlphaFoldDB" id="A0A9P1EEW4"/>
<dbReference type="GO" id="GO:0003700">
    <property type="term" value="F:DNA-binding transcription factor activity"/>
    <property type="evidence" value="ECO:0007669"/>
    <property type="project" value="InterPro"/>
</dbReference>
<reference evidence="8" key="1">
    <citation type="submission" date="2022-07" db="EMBL/GenBank/DDBJ databases">
        <authorList>
            <person name="Macas J."/>
            <person name="Novak P."/>
            <person name="Neumann P."/>
        </authorList>
    </citation>
    <scope>NUCLEOTIDE SEQUENCE</scope>
</reference>
<comment type="caution">
    <text evidence="8">The sequence shown here is derived from an EMBL/GenBank/DDBJ whole genome shotgun (WGS) entry which is preliminary data.</text>
</comment>
<feature type="domain" description="BHLH" evidence="7">
    <location>
        <begin position="78"/>
        <end position="128"/>
    </location>
</feature>
<dbReference type="OrthoDB" id="690068at2759"/>
<comment type="subcellular location">
    <subcellularLocation>
        <location evidence="1">Nucleus</location>
    </subcellularLocation>
</comment>
<evidence type="ECO:0000259" key="7">
    <source>
        <dbReference type="PROSITE" id="PS50888"/>
    </source>
</evidence>
<dbReference type="Gene3D" id="4.10.280.10">
    <property type="entry name" value="Helix-loop-helix DNA-binding domain"/>
    <property type="match status" value="1"/>
</dbReference>
<keyword evidence="4" id="KW-0539">Nucleus</keyword>
<proteinExistence type="predicted"/>
<dbReference type="EMBL" id="CAMAPE010000038">
    <property type="protein sequence ID" value="CAH9100365.1"/>
    <property type="molecule type" value="Genomic_DNA"/>
</dbReference>
<gene>
    <name evidence="8" type="ORF">CEURO_LOCUS14898</name>
</gene>
<feature type="region of interest" description="Disordered" evidence="6">
    <location>
        <begin position="1"/>
        <end position="75"/>
    </location>
</feature>
<dbReference type="InterPro" id="IPR054502">
    <property type="entry name" value="bHLH-TF_ACT-like_plant"/>
</dbReference>
<dbReference type="InterPro" id="IPR045239">
    <property type="entry name" value="bHLH95_bHLH"/>
</dbReference>
<accession>A0A9P1EEW4</accession>
<evidence type="ECO:0000256" key="5">
    <source>
        <dbReference type="SAM" id="Coils"/>
    </source>
</evidence>
<dbReference type="Pfam" id="PF22754">
    <property type="entry name" value="bHLH-TF_ACT-like_plant"/>
    <property type="match status" value="1"/>
</dbReference>
<evidence type="ECO:0000256" key="3">
    <source>
        <dbReference type="ARBA" id="ARBA00023163"/>
    </source>
</evidence>
<protein>
    <recommendedName>
        <fullName evidence="7">BHLH domain-containing protein</fullName>
    </recommendedName>
</protein>
<keyword evidence="2" id="KW-0805">Transcription regulation</keyword>
<dbReference type="Proteomes" id="UP001152484">
    <property type="component" value="Unassembled WGS sequence"/>
</dbReference>
<keyword evidence="5" id="KW-0175">Coiled coil</keyword>
<evidence type="ECO:0000256" key="1">
    <source>
        <dbReference type="ARBA" id="ARBA00004123"/>
    </source>
</evidence>
<evidence type="ECO:0000256" key="4">
    <source>
        <dbReference type="ARBA" id="ARBA00023242"/>
    </source>
</evidence>
<dbReference type="InterPro" id="IPR044278">
    <property type="entry name" value="BHLH95-like"/>
</dbReference>
<evidence type="ECO:0000256" key="2">
    <source>
        <dbReference type="ARBA" id="ARBA00023015"/>
    </source>
</evidence>
<keyword evidence="9" id="KW-1185">Reference proteome</keyword>
<dbReference type="InterPro" id="IPR036638">
    <property type="entry name" value="HLH_DNA-bd_sf"/>
</dbReference>
<sequence>MDQTGFQDSFVREFIRPAGVSSGGDANSSGHGKEPGGPNAIKSELSPAPSEVSPALGKRRAASPPVTEVKEGRREVAADHDGHIWTERERRKRMRNMFTHLHALLPQLPLKVDKATIVDEAAKQIMALQTAIHNLEKLKQERQLLLSSAARPNDGDLSCIFSSEIPQAAAGRDHSDHGRGFVPAPGSNKHHYHGDQNVITVQPYLATANNVDDVGGGGGVNYEGWWSSANVSLSVCGEDAHVSVCCEGKIGLLSAICYVMEKYKIEVLSAHVSSPHRLRTMLMIHARVTSGYAIQFPVEEIYRQAAEEILLLCG</sequence>
<dbReference type="CDD" id="cd11393">
    <property type="entry name" value="bHLH_AtbHLH_like"/>
    <property type="match status" value="1"/>
</dbReference>
<dbReference type="SUPFAM" id="SSF47459">
    <property type="entry name" value="HLH, helix-loop-helix DNA-binding domain"/>
    <property type="match status" value="1"/>
</dbReference>
<dbReference type="PANTHER" id="PTHR46772:SF8">
    <property type="entry name" value="TRANSCRIPTION FACTOR BHLH95"/>
    <property type="match status" value="1"/>
</dbReference>
<evidence type="ECO:0000256" key="6">
    <source>
        <dbReference type="SAM" id="MobiDB-lite"/>
    </source>
</evidence>
<organism evidence="8 9">
    <name type="scientific">Cuscuta europaea</name>
    <name type="common">European dodder</name>
    <dbReference type="NCBI Taxonomy" id="41803"/>
    <lineage>
        <taxon>Eukaryota</taxon>
        <taxon>Viridiplantae</taxon>
        <taxon>Streptophyta</taxon>
        <taxon>Embryophyta</taxon>
        <taxon>Tracheophyta</taxon>
        <taxon>Spermatophyta</taxon>
        <taxon>Magnoliopsida</taxon>
        <taxon>eudicotyledons</taxon>
        <taxon>Gunneridae</taxon>
        <taxon>Pentapetalae</taxon>
        <taxon>asterids</taxon>
        <taxon>lamiids</taxon>
        <taxon>Solanales</taxon>
        <taxon>Convolvulaceae</taxon>
        <taxon>Cuscuteae</taxon>
        <taxon>Cuscuta</taxon>
        <taxon>Cuscuta subgen. Cuscuta</taxon>
    </lineage>
</organism>
<dbReference type="Pfam" id="PF00010">
    <property type="entry name" value="HLH"/>
    <property type="match status" value="1"/>
</dbReference>